<comment type="caution">
    <text evidence="1">The sequence shown here is derived from an EMBL/GenBank/DDBJ whole genome shotgun (WGS) entry which is preliminary data.</text>
</comment>
<proteinExistence type="predicted"/>
<protein>
    <submittedName>
        <fullName evidence="1">Uncharacterized protein</fullName>
    </submittedName>
</protein>
<reference evidence="1 2" key="1">
    <citation type="submission" date="2019-10" db="EMBL/GenBank/DDBJ databases">
        <title>Paraburkholderia sp. isolated from nodules of Mimosa pudica from Brazilian Atlantic Forest soils.</title>
        <authorList>
            <person name="Paulitsch F."/>
            <person name="Hungria M."/>
            <person name="Dall'Agnol R."/>
        </authorList>
    </citation>
    <scope>NUCLEOTIDE SEQUENCE [LARGE SCALE GENOMIC DNA]</scope>
    <source>
        <strain evidence="1 2">CNPSo 3157</strain>
    </source>
</reference>
<sequence>MEAKDYDGSFSSTHRAHCDVVTLSAEGLATLLRLRNAPARTNAVTPDLIALHEAGLVHIVATEDGDVALVLSVDGRVLLRSLGAEPAERPLESQL</sequence>
<dbReference type="AlphaFoldDB" id="A0A7X1TGZ7"/>
<keyword evidence="2" id="KW-1185">Reference proteome</keyword>
<gene>
    <name evidence="1" type="ORF">GCT13_19230</name>
</gene>
<accession>A0A7X1TGZ7</accession>
<evidence type="ECO:0000313" key="1">
    <source>
        <dbReference type="EMBL" id="MPW18972.1"/>
    </source>
</evidence>
<name>A0A7X1TGZ7_9BURK</name>
<dbReference type="EMBL" id="WHNP01000016">
    <property type="protein sequence ID" value="MPW18972.1"/>
    <property type="molecule type" value="Genomic_DNA"/>
</dbReference>
<organism evidence="1 2">
    <name type="scientific">Paraburkholderia franconis</name>
    <dbReference type="NCBI Taxonomy" id="2654983"/>
    <lineage>
        <taxon>Bacteria</taxon>
        <taxon>Pseudomonadati</taxon>
        <taxon>Pseudomonadota</taxon>
        <taxon>Betaproteobacteria</taxon>
        <taxon>Burkholderiales</taxon>
        <taxon>Burkholderiaceae</taxon>
        <taxon>Paraburkholderia</taxon>
    </lineage>
</organism>
<evidence type="ECO:0000313" key="2">
    <source>
        <dbReference type="Proteomes" id="UP000484381"/>
    </source>
</evidence>
<dbReference type="Proteomes" id="UP000484381">
    <property type="component" value="Unassembled WGS sequence"/>
</dbReference>
<dbReference type="RefSeq" id="WP_152760540.1">
    <property type="nucleotide sequence ID" value="NZ_WHNP01000016.1"/>
</dbReference>